<evidence type="ECO:0000313" key="2">
    <source>
        <dbReference type="Proteomes" id="UP000828251"/>
    </source>
</evidence>
<dbReference type="AlphaFoldDB" id="A0A9D3UMK3"/>
<dbReference type="OrthoDB" id="1002463at2759"/>
<evidence type="ECO:0000313" key="1">
    <source>
        <dbReference type="EMBL" id="KAH1048012.1"/>
    </source>
</evidence>
<proteinExistence type="predicted"/>
<organism evidence="1 2">
    <name type="scientific">Gossypium stocksii</name>
    <dbReference type="NCBI Taxonomy" id="47602"/>
    <lineage>
        <taxon>Eukaryota</taxon>
        <taxon>Viridiplantae</taxon>
        <taxon>Streptophyta</taxon>
        <taxon>Embryophyta</taxon>
        <taxon>Tracheophyta</taxon>
        <taxon>Spermatophyta</taxon>
        <taxon>Magnoliopsida</taxon>
        <taxon>eudicotyledons</taxon>
        <taxon>Gunneridae</taxon>
        <taxon>Pentapetalae</taxon>
        <taxon>rosids</taxon>
        <taxon>malvids</taxon>
        <taxon>Malvales</taxon>
        <taxon>Malvaceae</taxon>
        <taxon>Malvoideae</taxon>
        <taxon>Gossypium</taxon>
    </lineage>
</organism>
<sequence length="128" mass="14821">MQSRLTEWARLNRRNKGGLKKRLSKELEQLLAQERDDETLAKIIDTKIHLNLEIEKDEMEEEIRDAIKWTGPTKAPGPDGFPAIFFQKYWDIVGKDVVDYCLGILNDKKEVNSVNLTDIMLIPKVQNP</sequence>
<keyword evidence="2" id="KW-1185">Reference proteome</keyword>
<evidence type="ECO:0008006" key="3">
    <source>
        <dbReference type="Google" id="ProtNLM"/>
    </source>
</evidence>
<name>A0A9D3UMK3_9ROSI</name>
<dbReference type="EMBL" id="JAIQCV010000011">
    <property type="protein sequence ID" value="KAH1048012.1"/>
    <property type="molecule type" value="Genomic_DNA"/>
</dbReference>
<reference evidence="1 2" key="1">
    <citation type="journal article" date="2021" name="Plant Biotechnol. J.">
        <title>Multi-omics assisted identification of the key and species-specific regulatory components of drought-tolerant mechanisms in Gossypium stocksii.</title>
        <authorList>
            <person name="Yu D."/>
            <person name="Ke L."/>
            <person name="Zhang D."/>
            <person name="Wu Y."/>
            <person name="Sun Y."/>
            <person name="Mei J."/>
            <person name="Sun J."/>
            <person name="Sun Y."/>
        </authorList>
    </citation>
    <scope>NUCLEOTIDE SEQUENCE [LARGE SCALE GENOMIC DNA]</scope>
    <source>
        <strain evidence="2">cv. E1</strain>
        <tissue evidence="1">Leaf</tissue>
    </source>
</reference>
<gene>
    <name evidence="1" type="ORF">J1N35_038796</name>
</gene>
<comment type="caution">
    <text evidence="1">The sequence shown here is derived from an EMBL/GenBank/DDBJ whole genome shotgun (WGS) entry which is preliminary data.</text>
</comment>
<accession>A0A9D3UMK3</accession>
<protein>
    <recommendedName>
        <fullName evidence="3">Reverse transcriptase domain-containing protein</fullName>
    </recommendedName>
</protein>
<dbReference type="Proteomes" id="UP000828251">
    <property type="component" value="Unassembled WGS sequence"/>
</dbReference>